<dbReference type="PANTHER" id="PTHR12176">
    <property type="entry name" value="SAM-DEPENDENT METHYLTRANSFERASE SUPERFAMILY PROTEIN"/>
    <property type="match status" value="1"/>
</dbReference>
<keyword evidence="5" id="KW-1185">Reference proteome</keyword>
<accession>A0A074VIX2</accession>
<evidence type="ECO:0000313" key="5">
    <source>
        <dbReference type="Proteomes" id="UP000030672"/>
    </source>
</evidence>
<dbReference type="SUPFAM" id="SSF53335">
    <property type="entry name" value="S-adenosyl-L-methionine-dependent methyltransferases"/>
    <property type="match status" value="1"/>
</dbReference>
<dbReference type="GO" id="GO:0032259">
    <property type="term" value="P:methylation"/>
    <property type="evidence" value="ECO:0007669"/>
    <property type="project" value="UniProtKB-KW"/>
</dbReference>
<dbReference type="InterPro" id="IPR029063">
    <property type="entry name" value="SAM-dependent_MTases_sf"/>
</dbReference>
<dbReference type="HOGENOM" id="CLU_034313_0_0_1"/>
<dbReference type="InterPro" id="IPR051419">
    <property type="entry name" value="Lys/N-term_MeTrsfase_sf"/>
</dbReference>
<dbReference type="Proteomes" id="UP000030672">
    <property type="component" value="Unassembled WGS sequence"/>
</dbReference>
<evidence type="ECO:0000256" key="2">
    <source>
        <dbReference type="ARBA" id="ARBA00022603"/>
    </source>
</evidence>
<dbReference type="RefSeq" id="XP_040877516.1">
    <property type="nucleotide sequence ID" value="XM_041022676.1"/>
</dbReference>
<sequence length="264" mass="30238">MPSATHSFGDVEYWNNRFSQEEQFDWLADFAVLEPWLRKAIAERSGHNEKPQILHIGCGSSALSIQLRKLVESPKQIHNVDYSSVVIDRNRQREIELLDSSQATSEPTCWSTLNLLSASQILDYGAFGKKFDAIIDKSTSDAISCAEDVTIDLPYQISRFHTSQPILPTTTRTVFPLDLLANHLAYLADPGCQWIVLSYSSSRFSHWNDRVQTEGLPHPLELWNLERHEKIEQPPDPNDTVHRPPVMHHLYILRRTDVQLNQVI</sequence>
<dbReference type="GeneID" id="63916049"/>
<dbReference type="AlphaFoldDB" id="A0A074VIX2"/>
<evidence type="ECO:0000256" key="1">
    <source>
        <dbReference type="ARBA" id="ARBA00008361"/>
    </source>
</evidence>
<dbReference type="CDD" id="cd02440">
    <property type="entry name" value="AdoMet_MTases"/>
    <property type="match status" value="1"/>
</dbReference>
<reference evidence="4 5" key="1">
    <citation type="journal article" date="2014" name="BMC Genomics">
        <title>Genome sequencing of four Aureobasidium pullulans varieties: biotechnological potential, stress tolerance, and description of new species.</title>
        <authorList>
            <person name="Gostin Ar C."/>
            <person name="Ohm R.A."/>
            <person name="Kogej T."/>
            <person name="Sonjak S."/>
            <person name="Turk M."/>
            <person name="Zajc J."/>
            <person name="Zalar P."/>
            <person name="Grube M."/>
            <person name="Sun H."/>
            <person name="Han J."/>
            <person name="Sharma A."/>
            <person name="Chiniquy J."/>
            <person name="Ngan C.Y."/>
            <person name="Lipzen A."/>
            <person name="Barry K."/>
            <person name="Grigoriev I.V."/>
            <person name="Gunde-Cimerman N."/>
        </authorList>
    </citation>
    <scope>NUCLEOTIDE SEQUENCE [LARGE SCALE GENOMIC DNA]</scope>
    <source>
        <strain evidence="4 5">CBS 110374</strain>
    </source>
</reference>
<evidence type="ECO:0000256" key="3">
    <source>
        <dbReference type="ARBA" id="ARBA00022679"/>
    </source>
</evidence>
<proteinExistence type="inferred from homology"/>
<dbReference type="GO" id="GO:0008168">
    <property type="term" value="F:methyltransferase activity"/>
    <property type="evidence" value="ECO:0007669"/>
    <property type="project" value="UniProtKB-KW"/>
</dbReference>
<gene>
    <name evidence="4" type="ORF">M437DRAFT_54375</name>
</gene>
<dbReference type="Gene3D" id="3.40.50.150">
    <property type="entry name" value="Vaccinia Virus protein VP39"/>
    <property type="match status" value="1"/>
</dbReference>
<organism evidence="4 5">
    <name type="scientific">Aureobasidium melanogenum (strain CBS 110374)</name>
    <name type="common">Aureobasidium pullulans var. melanogenum</name>
    <dbReference type="NCBI Taxonomy" id="1043003"/>
    <lineage>
        <taxon>Eukaryota</taxon>
        <taxon>Fungi</taxon>
        <taxon>Dikarya</taxon>
        <taxon>Ascomycota</taxon>
        <taxon>Pezizomycotina</taxon>
        <taxon>Dothideomycetes</taxon>
        <taxon>Dothideomycetidae</taxon>
        <taxon>Dothideales</taxon>
        <taxon>Saccotheciaceae</taxon>
        <taxon>Aureobasidium</taxon>
    </lineage>
</organism>
<keyword evidence="3" id="KW-0808">Transferase</keyword>
<keyword evidence="2" id="KW-0489">Methyltransferase</keyword>
<name>A0A074VIX2_AURM1</name>
<protein>
    <submittedName>
        <fullName evidence="4">Uncharacterized protein</fullName>
    </submittedName>
</protein>
<comment type="similarity">
    <text evidence="1">Belongs to the methyltransferase superfamily.</text>
</comment>
<evidence type="ECO:0000313" key="4">
    <source>
        <dbReference type="EMBL" id="KEQ60493.1"/>
    </source>
</evidence>
<dbReference type="EMBL" id="KL584842">
    <property type="protein sequence ID" value="KEQ60493.1"/>
    <property type="molecule type" value="Genomic_DNA"/>
</dbReference>
<dbReference type="PANTHER" id="PTHR12176:SF84">
    <property type="entry name" value="METHYLTRANSFERASE DOMAIN-CONTAINING PROTEIN"/>
    <property type="match status" value="1"/>
</dbReference>